<organism evidence="8 9">
    <name type="scientific">Streptomyces sp. 900105245</name>
    <dbReference type="NCBI Taxonomy" id="3154379"/>
    <lineage>
        <taxon>Bacteria</taxon>
        <taxon>Bacillati</taxon>
        <taxon>Actinomycetota</taxon>
        <taxon>Actinomycetes</taxon>
        <taxon>Kitasatosporales</taxon>
        <taxon>Streptomycetaceae</taxon>
        <taxon>Streptomyces</taxon>
    </lineage>
</organism>
<evidence type="ECO:0000256" key="3">
    <source>
        <dbReference type="ARBA" id="ARBA00023082"/>
    </source>
</evidence>
<keyword evidence="2" id="KW-0805">Transcription regulation</keyword>
<feature type="domain" description="RNA polymerase sigma-70 region 2" evidence="6">
    <location>
        <begin position="16"/>
        <end position="77"/>
    </location>
</feature>
<proteinExistence type="inferred from homology"/>
<comment type="similarity">
    <text evidence="1">Belongs to the sigma-70 factor family. ECF subfamily.</text>
</comment>
<dbReference type="PANTHER" id="PTHR43133:SF50">
    <property type="entry name" value="ECF RNA POLYMERASE SIGMA FACTOR SIGM"/>
    <property type="match status" value="1"/>
</dbReference>
<evidence type="ECO:0000259" key="6">
    <source>
        <dbReference type="Pfam" id="PF04542"/>
    </source>
</evidence>
<dbReference type="Gene3D" id="1.10.10.10">
    <property type="entry name" value="Winged helix-like DNA-binding domain superfamily/Winged helix DNA-binding domain"/>
    <property type="match status" value="1"/>
</dbReference>
<feature type="domain" description="RNA polymerase sigma factor 70 region 4 type 2" evidence="7">
    <location>
        <begin position="107"/>
        <end position="157"/>
    </location>
</feature>
<evidence type="ECO:0000256" key="5">
    <source>
        <dbReference type="ARBA" id="ARBA00023163"/>
    </source>
</evidence>
<dbReference type="InterPro" id="IPR007627">
    <property type="entry name" value="RNA_pol_sigma70_r2"/>
</dbReference>
<dbReference type="Gene3D" id="1.10.1740.10">
    <property type="match status" value="1"/>
</dbReference>
<evidence type="ECO:0000256" key="2">
    <source>
        <dbReference type="ARBA" id="ARBA00023015"/>
    </source>
</evidence>
<dbReference type="InterPro" id="IPR036388">
    <property type="entry name" value="WH-like_DNA-bd_sf"/>
</dbReference>
<dbReference type="Proteomes" id="UP001470023">
    <property type="component" value="Unassembled WGS sequence"/>
</dbReference>
<dbReference type="EMBL" id="JBEPAZ010000031">
    <property type="protein sequence ID" value="MER6431663.1"/>
    <property type="molecule type" value="Genomic_DNA"/>
</dbReference>
<evidence type="ECO:0000256" key="1">
    <source>
        <dbReference type="ARBA" id="ARBA00010641"/>
    </source>
</evidence>
<name>A0ABV1UD69_9ACTN</name>
<dbReference type="InterPro" id="IPR039425">
    <property type="entry name" value="RNA_pol_sigma-70-like"/>
</dbReference>
<dbReference type="NCBIfam" id="TIGR02937">
    <property type="entry name" value="sigma70-ECF"/>
    <property type="match status" value="1"/>
</dbReference>
<dbReference type="CDD" id="cd06171">
    <property type="entry name" value="Sigma70_r4"/>
    <property type="match status" value="1"/>
</dbReference>
<dbReference type="InterPro" id="IPR014325">
    <property type="entry name" value="RNA_pol_sigma-E_actinobac"/>
</dbReference>
<evidence type="ECO:0000256" key="4">
    <source>
        <dbReference type="ARBA" id="ARBA00023125"/>
    </source>
</evidence>
<dbReference type="InterPro" id="IPR014284">
    <property type="entry name" value="RNA_pol_sigma-70_dom"/>
</dbReference>
<sequence>MTPDGPEDFDEFVAVYWPRLVRIAHMLTGDFHEAEDLVQVTLVKVYAQWRRLSHVDIHVYVRQALINNNRSRLRKKRVAQLLSPFTPEAIHRSHPGDAEALEHRAVLVQAMSALPARQRAVLVLRYWDDMSEQDVAAILNCSVGSVKTHAHRGLRALRAHPELASYTSARS</sequence>
<dbReference type="InterPro" id="IPR013325">
    <property type="entry name" value="RNA_pol_sigma_r2"/>
</dbReference>
<gene>
    <name evidence="8" type="ORF">ABT272_28625</name>
</gene>
<dbReference type="InterPro" id="IPR013249">
    <property type="entry name" value="RNA_pol_sigma70_r4_t2"/>
</dbReference>
<evidence type="ECO:0000259" key="7">
    <source>
        <dbReference type="Pfam" id="PF08281"/>
    </source>
</evidence>
<dbReference type="Pfam" id="PF08281">
    <property type="entry name" value="Sigma70_r4_2"/>
    <property type="match status" value="1"/>
</dbReference>
<keyword evidence="3" id="KW-0731">Sigma factor</keyword>
<dbReference type="InterPro" id="IPR013324">
    <property type="entry name" value="RNA_pol_sigma_r3/r4-like"/>
</dbReference>
<keyword evidence="5" id="KW-0804">Transcription</keyword>
<reference evidence="8 9" key="1">
    <citation type="submission" date="2024-06" db="EMBL/GenBank/DDBJ databases">
        <title>The Natural Products Discovery Center: Release of the First 8490 Sequenced Strains for Exploring Actinobacteria Biosynthetic Diversity.</title>
        <authorList>
            <person name="Kalkreuter E."/>
            <person name="Kautsar S.A."/>
            <person name="Yang D."/>
            <person name="Bader C.D."/>
            <person name="Teijaro C.N."/>
            <person name="Fluegel L."/>
            <person name="Davis C.M."/>
            <person name="Simpson J.R."/>
            <person name="Lauterbach L."/>
            <person name="Steele A.D."/>
            <person name="Gui C."/>
            <person name="Meng S."/>
            <person name="Li G."/>
            <person name="Viehrig K."/>
            <person name="Ye F."/>
            <person name="Su P."/>
            <person name="Kiefer A.F."/>
            <person name="Nichols A."/>
            <person name="Cepeda A.J."/>
            <person name="Yan W."/>
            <person name="Fan B."/>
            <person name="Jiang Y."/>
            <person name="Adhikari A."/>
            <person name="Zheng C.-J."/>
            <person name="Schuster L."/>
            <person name="Cowan T.M."/>
            <person name="Smanski M.J."/>
            <person name="Chevrette M.G."/>
            <person name="De Carvalho L.P.S."/>
            <person name="Shen B."/>
        </authorList>
    </citation>
    <scope>NUCLEOTIDE SEQUENCE [LARGE SCALE GENOMIC DNA]</scope>
    <source>
        <strain evidence="8 9">NPDC001166</strain>
    </source>
</reference>
<dbReference type="RefSeq" id="WP_352064704.1">
    <property type="nucleotide sequence ID" value="NZ_JBEPAZ010000031.1"/>
</dbReference>
<dbReference type="SUPFAM" id="SSF88659">
    <property type="entry name" value="Sigma3 and sigma4 domains of RNA polymerase sigma factors"/>
    <property type="match status" value="1"/>
</dbReference>
<comment type="caution">
    <text evidence="8">The sequence shown here is derived from an EMBL/GenBank/DDBJ whole genome shotgun (WGS) entry which is preliminary data.</text>
</comment>
<dbReference type="SUPFAM" id="SSF88946">
    <property type="entry name" value="Sigma2 domain of RNA polymerase sigma factors"/>
    <property type="match status" value="1"/>
</dbReference>
<dbReference type="Pfam" id="PF04542">
    <property type="entry name" value="Sigma70_r2"/>
    <property type="match status" value="1"/>
</dbReference>
<protein>
    <submittedName>
        <fullName evidence="8">SigE family RNA polymerase sigma factor</fullName>
    </submittedName>
</protein>
<evidence type="ECO:0000313" key="8">
    <source>
        <dbReference type="EMBL" id="MER6431663.1"/>
    </source>
</evidence>
<keyword evidence="4" id="KW-0238">DNA-binding</keyword>
<dbReference type="NCBIfam" id="TIGR02983">
    <property type="entry name" value="SigE-fam_strep"/>
    <property type="match status" value="1"/>
</dbReference>
<accession>A0ABV1UD69</accession>
<dbReference type="PANTHER" id="PTHR43133">
    <property type="entry name" value="RNA POLYMERASE ECF-TYPE SIGMA FACTO"/>
    <property type="match status" value="1"/>
</dbReference>
<evidence type="ECO:0000313" key="9">
    <source>
        <dbReference type="Proteomes" id="UP001470023"/>
    </source>
</evidence>
<keyword evidence="9" id="KW-1185">Reference proteome</keyword>